<dbReference type="PANTHER" id="PTHR33132:SF129">
    <property type="match status" value="1"/>
</dbReference>
<protein>
    <submittedName>
        <fullName evidence="2">Uncharacterized protein</fullName>
    </submittedName>
</protein>
<gene>
    <name evidence="2" type="ORF">RIF29_06622</name>
</gene>
<dbReference type="EMBL" id="JAYWIO010000001">
    <property type="protein sequence ID" value="KAK7291458.1"/>
    <property type="molecule type" value="Genomic_DNA"/>
</dbReference>
<feature type="compositionally biased region" description="Low complexity" evidence="1">
    <location>
        <begin position="43"/>
        <end position="53"/>
    </location>
</feature>
<accession>A0AAN9J3I9</accession>
<dbReference type="AlphaFoldDB" id="A0AAN9J3I9"/>
<feature type="compositionally biased region" description="Gly residues" evidence="1">
    <location>
        <begin position="33"/>
        <end position="42"/>
    </location>
</feature>
<dbReference type="Proteomes" id="UP001372338">
    <property type="component" value="Unassembled WGS sequence"/>
</dbReference>
<proteinExistence type="predicted"/>
<evidence type="ECO:0000256" key="1">
    <source>
        <dbReference type="SAM" id="MobiDB-lite"/>
    </source>
</evidence>
<evidence type="ECO:0000313" key="2">
    <source>
        <dbReference type="EMBL" id="KAK7291458.1"/>
    </source>
</evidence>
<organism evidence="2 3">
    <name type="scientific">Crotalaria pallida</name>
    <name type="common">Smooth rattlebox</name>
    <name type="synonym">Crotalaria striata</name>
    <dbReference type="NCBI Taxonomy" id="3830"/>
    <lineage>
        <taxon>Eukaryota</taxon>
        <taxon>Viridiplantae</taxon>
        <taxon>Streptophyta</taxon>
        <taxon>Embryophyta</taxon>
        <taxon>Tracheophyta</taxon>
        <taxon>Spermatophyta</taxon>
        <taxon>Magnoliopsida</taxon>
        <taxon>eudicotyledons</taxon>
        <taxon>Gunneridae</taxon>
        <taxon>Pentapetalae</taxon>
        <taxon>rosids</taxon>
        <taxon>fabids</taxon>
        <taxon>Fabales</taxon>
        <taxon>Fabaceae</taxon>
        <taxon>Papilionoideae</taxon>
        <taxon>50 kb inversion clade</taxon>
        <taxon>genistoids sensu lato</taxon>
        <taxon>core genistoids</taxon>
        <taxon>Crotalarieae</taxon>
        <taxon>Crotalaria</taxon>
    </lineage>
</organism>
<name>A0AAN9J3I9_CROPI</name>
<feature type="region of interest" description="Disordered" evidence="1">
    <location>
        <begin position="32"/>
        <end position="64"/>
    </location>
</feature>
<comment type="caution">
    <text evidence="2">The sequence shown here is derived from an EMBL/GenBank/DDBJ whole genome shotgun (WGS) entry which is preliminary data.</text>
</comment>
<sequence length="84" mass="9326">MCYPIVPFVSQEGLVVQRRWFVFLQGAHVAGQVHGGEGGGGNNNNNSNESGSSKRCVCSPSQHPGSFRCRQHHDQYVWRGRTIK</sequence>
<reference evidence="2 3" key="1">
    <citation type="submission" date="2024-01" db="EMBL/GenBank/DDBJ databases">
        <title>The genomes of 5 underutilized Papilionoideae crops provide insights into root nodulation and disease resistanc.</title>
        <authorList>
            <person name="Yuan L."/>
        </authorList>
    </citation>
    <scope>NUCLEOTIDE SEQUENCE [LARGE SCALE GENOMIC DNA]</scope>
    <source>
        <strain evidence="2">ZHUSHIDOU_FW_LH</strain>
        <tissue evidence="2">Leaf</tissue>
    </source>
</reference>
<evidence type="ECO:0000313" key="3">
    <source>
        <dbReference type="Proteomes" id="UP001372338"/>
    </source>
</evidence>
<dbReference type="PANTHER" id="PTHR33132">
    <property type="entry name" value="OSJNBB0118P14.9 PROTEIN"/>
    <property type="match status" value="1"/>
</dbReference>
<keyword evidence="3" id="KW-1185">Reference proteome</keyword>